<evidence type="ECO:0000256" key="1">
    <source>
        <dbReference type="SAM" id="Phobius"/>
    </source>
</evidence>
<feature type="domain" description="Mce/MlaD" evidence="2">
    <location>
        <begin position="54"/>
        <end position="132"/>
    </location>
</feature>
<sequence>MRENSGFAAWLERMRTVPGLGRDAGALAAMIVLGLVATVIIKAQLGGSVPWADTTTVRAEVAEVPGLNPDSQNSVTIAGVKVGSVTQTEATDRGTALVTMVLDGDYSVHRDARVVLRPKNALNEMQVELNPGTSKAGALGEATIPVDQTSRPVQADEVLSHLDERSQVALTDLLLESDTALARAPEALPEGLDATSDTLRTLRPVVAELQDRREKIADLVSALSTISTAVGENDERITRLATATSGTLSTLAASDDQLRSSLRTLPGFTDELRNALRSTQDLTGQLDPTLDGLHAASAELPRSLKRFRSTVGNLDRTVRAAQPALDKAVPVVSDLRPLVGDVRTSLAPLTRIGSRLDGDTRTVMTYLTALKAFVYNTSSVFGAGDTNGSIIRGHLMVPLPGAAVLPNSLTQGRGDQ</sequence>
<dbReference type="EMBL" id="BAABBB010000006">
    <property type="protein sequence ID" value="GAA3523906.1"/>
    <property type="molecule type" value="Genomic_DNA"/>
</dbReference>
<name>A0ABP6UZB4_9ACTN</name>
<evidence type="ECO:0000313" key="3">
    <source>
        <dbReference type="EMBL" id="GAA3523906.1"/>
    </source>
</evidence>
<dbReference type="InterPro" id="IPR052336">
    <property type="entry name" value="MlaD_Phospholipid_Transporter"/>
</dbReference>
<accession>A0ABP6UZB4</accession>
<evidence type="ECO:0000313" key="4">
    <source>
        <dbReference type="Proteomes" id="UP001500301"/>
    </source>
</evidence>
<feature type="transmembrane region" description="Helical" evidence="1">
    <location>
        <begin position="20"/>
        <end position="41"/>
    </location>
</feature>
<proteinExistence type="predicted"/>
<dbReference type="PANTHER" id="PTHR33371">
    <property type="entry name" value="INTERMEMBRANE PHOSPHOLIPID TRANSPORT SYSTEM BINDING PROTEIN MLAD-RELATED"/>
    <property type="match status" value="1"/>
</dbReference>
<keyword evidence="1" id="KW-0472">Membrane</keyword>
<evidence type="ECO:0000259" key="2">
    <source>
        <dbReference type="Pfam" id="PF02470"/>
    </source>
</evidence>
<keyword evidence="1" id="KW-1133">Transmembrane helix</keyword>
<comment type="caution">
    <text evidence="3">The sequence shown here is derived from an EMBL/GenBank/DDBJ whole genome shotgun (WGS) entry which is preliminary data.</text>
</comment>
<protein>
    <recommendedName>
        <fullName evidence="2">Mce/MlaD domain-containing protein</fullName>
    </recommendedName>
</protein>
<dbReference type="RefSeq" id="WP_218235551.1">
    <property type="nucleotide sequence ID" value="NZ_BAABBB010000006.1"/>
</dbReference>
<gene>
    <name evidence="3" type="ORF">GCM10022263_10320</name>
</gene>
<keyword evidence="4" id="KW-1185">Reference proteome</keyword>
<organism evidence="3 4">
    <name type="scientific">Nocardioides daeguensis</name>
    <dbReference type="NCBI Taxonomy" id="908359"/>
    <lineage>
        <taxon>Bacteria</taxon>
        <taxon>Bacillati</taxon>
        <taxon>Actinomycetota</taxon>
        <taxon>Actinomycetes</taxon>
        <taxon>Propionibacteriales</taxon>
        <taxon>Nocardioidaceae</taxon>
        <taxon>Nocardioides</taxon>
    </lineage>
</organism>
<dbReference type="Pfam" id="PF02470">
    <property type="entry name" value="MlaD"/>
    <property type="match status" value="1"/>
</dbReference>
<dbReference type="InterPro" id="IPR003399">
    <property type="entry name" value="Mce/MlaD"/>
</dbReference>
<keyword evidence="1" id="KW-0812">Transmembrane</keyword>
<reference evidence="4" key="1">
    <citation type="journal article" date="2019" name="Int. J. Syst. Evol. Microbiol.">
        <title>The Global Catalogue of Microorganisms (GCM) 10K type strain sequencing project: providing services to taxonomists for standard genome sequencing and annotation.</title>
        <authorList>
            <consortium name="The Broad Institute Genomics Platform"/>
            <consortium name="The Broad Institute Genome Sequencing Center for Infectious Disease"/>
            <person name="Wu L."/>
            <person name="Ma J."/>
        </authorList>
    </citation>
    <scope>NUCLEOTIDE SEQUENCE [LARGE SCALE GENOMIC DNA]</scope>
    <source>
        <strain evidence="4">JCM 17460</strain>
    </source>
</reference>
<dbReference type="Proteomes" id="UP001500301">
    <property type="component" value="Unassembled WGS sequence"/>
</dbReference>
<dbReference type="PANTHER" id="PTHR33371:SF15">
    <property type="entry name" value="LIPOPROTEIN LPRN"/>
    <property type="match status" value="1"/>
</dbReference>